<accession>G9WJT7</accession>
<dbReference type="PANTHER" id="PTHR36113:SF6">
    <property type="entry name" value="FOSFOMYCIN RESISTANCE PROTEIN FOSX"/>
    <property type="match status" value="1"/>
</dbReference>
<dbReference type="AlphaFoldDB" id="G9WJT7"/>
<sequence>MNFIGVNHIAIIASDLAQSKDFYVDKLGFEIASRHDRQEKQDIILNLVKNGLRLEIFIKPNAPKRPSYPEATGLRHLALTVNHIEDIVAELKSRGIAVQEIRHDSFTGEKMVFFTDPDGLPIELHE</sequence>
<keyword evidence="4" id="KW-1185">Reference proteome</keyword>
<dbReference type="PATRIC" id="fig|1045004.4.peg.1185"/>
<reference evidence="3 4" key="1">
    <citation type="journal article" date="2012" name="PLoS ONE">
        <title>Functional divergence in the genus oenococcus as predicted by genome sequencing of the newly-described species, Oenococcus kitaharae.</title>
        <authorList>
            <person name="Borneman A.R."/>
            <person name="McCarthy J.M."/>
            <person name="Chambers P.J."/>
            <person name="Bartowsky E.J."/>
        </authorList>
    </citation>
    <scope>NUCLEOTIDE SEQUENCE [LARGE SCALE GENOMIC DNA]</scope>
    <source>
        <strain evidence="4">DSM17330</strain>
    </source>
</reference>
<evidence type="ECO:0000259" key="2">
    <source>
        <dbReference type="PROSITE" id="PS51819"/>
    </source>
</evidence>
<evidence type="ECO:0000256" key="1">
    <source>
        <dbReference type="ARBA" id="ARBA00022723"/>
    </source>
</evidence>
<proteinExistence type="predicted"/>
<dbReference type="RefSeq" id="WP_007746125.1">
    <property type="nucleotide sequence ID" value="NZ_CM001398.1"/>
</dbReference>
<dbReference type="PANTHER" id="PTHR36113">
    <property type="entry name" value="LYASE, PUTATIVE-RELATED-RELATED"/>
    <property type="match status" value="1"/>
</dbReference>
<dbReference type="SUPFAM" id="SSF54593">
    <property type="entry name" value="Glyoxalase/Bleomycin resistance protein/Dihydroxybiphenyl dioxygenase"/>
    <property type="match status" value="1"/>
</dbReference>
<protein>
    <recommendedName>
        <fullName evidence="2">VOC domain-containing protein</fullName>
    </recommendedName>
</protein>
<gene>
    <name evidence="3" type="ORF">OKIT_1188</name>
</gene>
<evidence type="ECO:0000313" key="3">
    <source>
        <dbReference type="EMBL" id="EHN59286.1"/>
    </source>
</evidence>
<dbReference type="InterPro" id="IPR029068">
    <property type="entry name" value="Glyas_Bleomycin-R_OHBP_Dase"/>
</dbReference>
<dbReference type="eggNOG" id="COG0346">
    <property type="taxonomic scope" value="Bacteria"/>
</dbReference>
<dbReference type="Gene3D" id="3.10.180.10">
    <property type="entry name" value="2,3-Dihydroxybiphenyl 1,2-Dioxygenase, domain 1"/>
    <property type="match status" value="1"/>
</dbReference>
<feature type="domain" description="VOC" evidence="2">
    <location>
        <begin position="5"/>
        <end position="126"/>
    </location>
</feature>
<dbReference type="InterPro" id="IPR004360">
    <property type="entry name" value="Glyas_Fos-R_dOase_dom"/>
</dbReference>
<dbReference type="InterPro" id="IPR037523">
    <property type="entry name" value="VOC_core"/>
</dbReference>
<dbReference type="Pfam" id="PF00903">
    <property type="entry name" value="Glyoxalase"/>
    <property type="match status" value="1"/>
</dbReference>
<organism evidence="3 4">
    <name type="scientific">Oenococcus kitaharae DSM 17330</name>
    <dbReference type="NCBI Taxonomy" id="1045004"/>
    <lineage>
        <taxon>Bacteria</taxon>
        <taxon>Bacillati</taxon>
        <taxon>Bacillota</taxon>
        <taxon>Bacilli</taxon>
        <taxon>Lactobacillales</taxon>
        <taxon>Lactobacillaceae</taxon>
        <taxon>Oenococcus</taxon>
    </lineage>
</organism>
<dbReference type="OrthoDB" id="9795618at2"/>
<dbReference type="HOGENOM" id="CLU_046006_2_4_9"/>
<keyword evidence="1" id="KW-0479">Metal-binding</keyword>
<dbReference type="GO" id="GO:0046872">
    <property type="term" value="F:metal ion binding"/>
    <property type="evidence" value="ECO:0007669"/>
    <property type="project" value="UniProtKB-KW"/>
</dbReference>
<name>G9WJT7_9LACO</name>
<dbReference type="PROSITE" id="PS51819">
    <property type="entry name" value="VOC"/>
    <property type="match status" value="1"/>
</dbReference>
<dbReference type="InterPro" id="IPR037478">
    <property type="entry name" value="YwkD-like_dom"/>
</dbReference>
<dbReference type="Proteomes" id="UP000004959">
    <property type="component" value="Chromosome"/>
</dbReference>
<evidence type="ECO:0000313" key="4">
    <source>
        <dbReference type="Proteomes" id="UP000004959"/>
    </source>
</evidence>
<dbReference type="EMBL" id="AFVZ01000001">
    <property type="protein sequence ID" value="EHN59286.1"/>
    <property type="molecule type" value="Genomic_DNA"/>
</dbReference>
<dbReference type="CDD" id="cd08352">
    <property type="entry name" value="VOC_Bs_YwkD_like"/>
    <property type="match status" value="1"/>
</dbReference>
<dbReference type="STRING" id="336988.NT96_07395"/>
<comment type="caution">
    <text evidence="3">The sequence shown here is derived from an EMBL/GenBank/DDBJ whole genome shotgun (WGS) entry which is preliminary data.</text>
</comment>
<dbReference type="InterPro" id="IPR051332">
    <property type="entry name" value="Fosfomycin_Res_Enzymes"/>
</dbReference>